<sequence length="159" mass="18704">MGVIYELYTMQCRKDIDIECTDNIGLSVGDFTTYDIRSLLDNPEKEDANGLIPLSECQLLDFRQEVLKRLKFNTDDEQAGDVSSFLESVDKYDLHFHTSYVLDRMLRDKQLKVHIFGWVREKLVLNYYHNIEKAQREKERLQLLPVSEKNLNIEEVSVL</sequence>
<evidence type="ECO:0000313" key="2">
    <source>
        <dbReference type="Proteomes" id="UP000241426"/>
    </source>
</evidence>
<gene>
    <name evidence="1" type="ORF">C9J27_02200</name>
</gene>
<reference evidence="1 2" key="1">
    <citation type="submission" date="2018-01" db="EMBL/GenBank/DDBJ databases">
        <title>Whole genome sequencing of Histamine producing bacteria.</title>
        <authorList>
            <person name="Butler K."/>
        </authorList>
    </citation>
    <scope>NUCLEOTIDE SEQUENCE [LARGE SCALE GENOMIC DNA]</scope>
    <source>
        <strain evidence="1 2">FS-7.2</strain>
    </source>
</reference>
<accession>A0A2T3KM32</accession>
<protein>
    <submittedName>
        <fullName evidence="1">Uncharacterized protein</fullName>
    </submittedName>
</protein>
<comment type="caution">
    <text evidence="1">The sequence shown here is derived from an EMBL/GenBank/DDBJ whole genome shotgun (WGS) entry which is preliminary data.</text>
</comment>
<name>A0A2T3KM32_9GAMM</name>
<evidence type="ECO:0000313" key="1">
    <source>
        <dbReference type="EMBL" id="PSV00859.1"/>
    </source>
</evidence>
<organism evidence="1 2">
    <name type="scientific">Photobacterium kishitanii</name>
    <dbReference type="NCBI Taxonomy" id="318456"/>
    <lineage>
        <taxon>Bacteria</taxon>
        <taxon>Pseudomonadati</taxon>
        <taxon>Pseudomonadota</taxon>
        <taxon>Gammaproteobacteria</taxon>
        <taxon>Vibrionales</taxon>
        <taxon>Vibrionaceae</taxon>
        <taxon>Photobacterium</taxon>
    </lineage>
</organism>
<dbReference type="AlphaFoldDB" id="A0A2T3KM32"/>
<proteinExistence type="predicted"/>
<dbReference type="Proteomes" id="UP000241426">
    <property type="component" value="Unassembled WGS sequence"/>
</dbReference>
<dbReference type="EMBL" id="PYNF01000002">
    <property type="protein sequence ID" value="PSV00859.1"/>
    <property type="molecule type" value="Genomic_DNA"/>
</dbReference>
<dbReference type="RefSeq" id="WP_107288555.1">
    <property type="nucleotide sequence ID" value="NZ_PYNF01000002.1"/>
</dbReference>